<evidence type="ECO:0000256" key="24">
    <source>
        <dbReference type="SAM" id="SignalP"/>
    </source>
</evidence>
<comment type="similarity">
    <text evidence="20">Belongs to the protein kinase superfamily. Ser/Thr protein kinase family.</text>
</comment>
<keyword evidence="6 20" id="KW-0808">Transferase</keyword>
<evidence type="ECO:0000256" key="16">
    <source>
        <dbReference type="ARBA" id="ARBA00023170"/>
    </source>
</evidence>
<dbReference type="PIRSF" id="PIRSF000641">
    <property type="entry name" value="SRK"/>
    <property type="match status" value="1"/>
</dbReference>
<dbReference type="InterPro" id="IPR008271">
    <property type="entry name" value="Ser/Thr_kinase_AS"/>
</dbReference>
<evidence type="ECO:0000256" key="20">
    <source>
        <dbReference type="PIRNR" id="PIRNR000641"/>
    </source>
</evidence>
<keyword evidence="13 23" id="KW-1133">Transmembrane helix</keyword>
<feature type="compositionally biased region" description="Low complexity" evidence="22">
    <location>
        <begin position="813"/>
        <end position="832"/>
    </location>
</feature>
<evidence type="ECO:0000256" key="12">
    <source>
        <dbReference type="ARBA" id="ARBA00022840"/>
    </source>
</evidence>
<feature type="transmembrane region" description="Helical" evidence="23">
    <location>
        <begin position="445"/>
        <end position="469"/>
    </location>
</feature>
<dbReference type="InterPro" id="IPR017441">
    <property type="entry name" value="Protein_kinase_ATP_BS"/>
</dbReference>
<dbReference type="CDD" id="cd01098">
    <property type="entry name" value="PAN_AP_plant"/>
    <property type="match status" value="1"/>
</dbReference>
<dbReference type="PROSITE" id="PS00107">
    <property type="entry name" value="PROTEIN_KINASE_ATP"/>
    <property type="match status" value="1"/>
</dbReference>
<keyword evidence="11 20" id="KW-0418">Kinase</keyword>
<dbReference type="GO" id="GO:0048544">
    <property type="term" value="P:recognition of pollen"/>
    <property type="evidence" value="ECO:0007669"/>
    <property type="project" value="InterPro"/>
</dbReference>
<evidence type="ECO:0000256" key="17">
    <source>
        <dbReference type="ARBA" id="ARBA00023180"/>
    </source>
</evidence>
<comment type="caution">
    <text evidence="28">The sequence shown here is derived from an EMBL/GenBank/DDBJ whole genome shotgun (WGS) entry which is preliminary data.</text>
</comment>
<keyword evidence="15" id="KW-1015">Disulfide bond</keyword>
<evidence type="ECO:0000259" key="25">
    <source>
        <dbReference type="PROSITE" id="PS50011"/>
    </source>
</evidence>
<evidence type="ECO:0000256" key="11">
    <source>
        <dbReference type="ARBA" id="ARBA00022777"/>
    </source>
</evidence>
<evidence type="ECO:0000256" key="7">
    <source>
        <dbReference type="ARBA" id="ARBA00022692"/>
    </source>
</evidence>
<evidence type="ECO:0000259" key="27">
    <source>
        <dbReference type="PROSITE" id="PS50948"/>
    </source>
</evidence>
<comment type="catalytic activity">
    <reaction evidence="19 20">
        <text>L-seryl-[protein] + ATP = O-phospho-L-seryl-[protein] + ADP + H(+)</text>
        <dbReference type="Rhea" id="RHEA:17989"/>
        <dbReference type="Rhea" id="RHEA-COMP:9863"/>
        <dbReference type="Rhea" id="RHEA-COMP:11604"/>
        <dbReference type="ChEBI" id="CHEBI:15378"/>
        <dbReference type="ChEBI" id="CHEBI:29999"/>
        <dbReference type="ChEBI" id="CHEBI:30616"/>
        <dbReference type="ChEBI" id="CHEBI:83421"/>
        <dbReference type="ChEBI" id="CHEBI:456216"/>
        <dbReference type="EC" id="2.7.11.1"/>
    </reaction>
</comment>
<dbReference type="InterPro" id="IPR000719">
    <property type="entry name" value="Prot_kinase_dom"/>
</dbReference>
<protein>
    <recommendedName>
        <fullName evidence="20">Receptor-like serine/threonine-protein kinase</fullName>
        <ecNumber evidence="20">2.7.11.1</ecNumber>
    </recommendedName>
</protein>
<feature type="domain" description="Apple" evidence="27">
    <location>
        <begin position="348"/>
        <end position="431"/>
    </location>
</feature>
<dbReference type="Pfam" id="PF00954">
    <property type="entry name" value="S_locus_glycop"/>
    <property type="match status" value="1"/>
</dbReference>
<dbReference type="InterPro" id="IPR024171">
    <property type="entry name" value="SRK-like_kinase"/>
</dbReference>
<dbReference type="Pfam" id="PF08276">
    <property type="entry name" value="PAN_2"/>
    <property type="match status" value="1"/>
</dbReference>
<dbReference type="PROSITE" id="PS50948">
    <property type="entry name" value="PAN"/>
    <property type="match status" value="1"/>
</dbReference>
<keyword evidence="2" id="KW-1003">Cell membrane</keyword>
<evidence type="ECO:0000256" key="1">
    <source>
        <dbReference type="ARBA" id="ARBA00004251"/>
    </source>
</evidence>
<keyword evidence="17" id="KW-0325">Glycoprotein</keyword>
<dbReference type="PROSITE" id="PS00108">
    <property type="entry name" value="PROTEIN_KINASE_ST"/>
    <property type="match status" value="1"/>
</dbReference>
<keyword evidence="4" id="KW-0245">EGF-like domain</keyword>
<keyword evidence="14 23" id="KW-0472">Membrane</keyword>
<feature type="chain" id="PRO_5035307693" description="Receptor-like serine/threonine-protein kinase" evidence="24">
    <location>
        <begin position="26"/>
        <end position="832"/>
    </location>
</feature>
<dbReference type="SMART" id="SM00220">
    <property type="entry name" value="S_TKc"/>
    <property type="match status" value="1"/>
</dbReference>
<dbReference type="GO" id="GO:0030246">
    <property type="term" value="F:carbohydrate binding"/>
    <property type="evidence" value="ECO:0007669"/>
    <property type="project" value="UniProtKB-KW"/>
</dbReference>
<feature type="signal peptide" evidence="24">
    <location>
        <begin position="1"/>
        <end position="25"/>
    </location>
</feature>
<evidence type="ECO:0000256" key="21">
    <source>
        <dbReference type="PROSITE-ProRule" id="PRU10141"/>
    </source>
</evidence>
<evidence type="ECO:0000256" key="6">
    <source>
        <dbReference type="ARBA" id="ARBA00022679"/>
    </source>
</evidence>
<feature type="binding site" evidence="21">
    <location>
        <position position="531"/>
    </location>
    <ligand>
        <name>ATP</name>
        <dbReference type="ChEBI" id="CHEBI:30616"/>
    </ligand>
</feature>
<evidence type="ECO:0000256" key="18">
    <source>
        <dbReference type="ARBA" id="ARBA00047899"/>
    </source>
</evidence>
<evidence type="ECO:0000256" key="4">
    <source>
        <dbReference type="ARBA" id="ARBA00022536"/>
    </source>
</evidence>
<feature type="domain" description="Bulb-type lectin" evidence="26">
    <location>
        <begin position="27"/>
        <end position="153"/>
    </location>
</feature>
<evidence type="ECO:0000259" key="26">
    <source>
        <dbReference type="PROSITE" id="PS50927"/>
    </source>
</evidence>
<evidence type="ECO:0000256" key="19">
    <source>
        <dbReference type="ARBA" id="ARBA00048679"/>
    </source>
</evidence>
<keyword evidence="10 20" id="KW-0547">Nucleotide-binding</keyword>
<dbReference type="Proteomes" id="UP000734854">
    <property type="component" value="Unassembled WGS sequence"/>
</dbReference>
<dbReference type="SMART" id="SM00108">
    <property type="entry name" value="B_lectin"/>
    <property type="match status" value="1"/>
</dbReference>
<organism evidence="28 29">
    <name type="scientific">Zingiber officinale</name>
    <name type="common">Ginger</name>
    <name type="synonym">Amomum zingiber</name>
    <dbReference type="NCBI Taxonomy" id="94328"/>
    <lineage>
        <taxon>Eukaryota</taxon>
        <taxon>Viridiplantae</taxon>
        <taxon>Streptophyta</taxon>
        <taxon>Embryophyta</taxon>
        <taxon>Tracheophyta</taxon>
        <taxon>Spermatophyta</taxon>
        <taxon>Magnoliopsida</taxon>
        <taxon>Liliopsida</taxon>
        <taxon>Zingiberales</taxon>
        <taxon>Zingiberaceae</taxon>
        <taxon>Zingiber</taxon>
    </lineage>
</organism>
<feature type="region of interest" description="Disordered" evidence="22">
    <location>
        <begin position="812"/>
        <end position="832"/>
    </location>
</feature>
<evidence type="ECO:0000256" key="3">
    <source>
        <dbReference type="ARBA" id="ARBA00022527"/>
    </source>
</evidence>
<dbReference type="InterPro" id="IPR003609">
    <property type="entry name" value="Pan_app"/>
</dbReference>
<dbReference type="FunFam" id="1.10.510.10:FF:000227">
    <property type="entry name" value="Serine/threonine-protein kinase"/>
    <property type="match status" value="1"/>
</dbReference>
<dbReference type="Pfam" id="PF00069">
    <property type="entry name" value="Pkinase"/>
    <property type="match status" value="1"/>
</dbReference>
<reference evidence="28 29" key="1">
    <citation type="submission" date="2020-08" db="EMBL/GenBank/DDBJ databases">
        <title>Plant Genome Project.</title>
        <authorList>
            <person name="Zhang R.-G."/>
        </authorList>
    </citation>
    <scope>NUCLEOTIDE SEQUENCE [LARGE SCALE GENOMIC DNA]</scope>
    <source>
        <tissue evidence="28">Rhizome</tissue>
    </source>
</reference>
<dbReference type="GO" id="GO:0004674">
    <property type="term" value="F:protein serine/threonine kinase activity"/>
    <property type="evidence" value="ECO:0007669"/>
    <property type="project" value="UniProtKB-KW"/>
</dbReference>
<evidence type="ECO:0000256" key="2">
    <source>
        <dbReference type="ARBA" id="ARBA00022475"/>
    </source>
</evidence>
<dbReference type="SMART" id="SM00473">
    <property type="entry name" value="PAN_AP"/>
    <property type="match status" value="1"/>
</dbReference>
<evidence type="ECO:0000256" key="8">
    <source>
        <dbReference type="ARBA" id="ARBA00022729"/>
    </source>
</evidence>
<dbReference type="PANTHER" id="PTHR47974:SF19">
    <property type="entry name" value="RECEPTOR-LIKE SERINE_THREONINE-PROTEIN KINASE"/>
    <property type="match status" value="1"/>
</dbReference>
<proteinExistence type="inferred from homology"/>
<dbReference type="AlphaFoldDB" id="A0A8J5H1G1"/>
<dbReference type="PROSITE" id="PS50927">
    <property type="entry name" value="BULB_LECTIN"/>
    <property type="match status" value="1"/>
</dbReference>
<dbReference type="GO" id="GO:0005886">
    <property type="term" value="C:plasma membrane"/>
    <property type="evidence" value="ECO:0007669"/>
    <property type="project" value="UniProtKB-SubCell"/>
</dbReference>
<keyword evidence="29" id="KW-1185">Reference proteome</keyword>
<comment type="subcellular location">
    <subcellularLocation>
        <location evidence="1">Cell membrane</location>
        <topology evidence="1">Single-pass type I membrane protein</topology>
    </subcellularLocation>
</comment>
<dbReference type="PROSITE" id="PS50011">
    <property type="entry name" value="PROTEIN_KINASE_DOM"/>
    <property type="match status" value="1"/>
</dbReference>
<dbReference type="InterPro" id="IPR000858">
    <property type="entry name" value="S_locus_glycoprot_dom"/>
</dbReference>
<feature type="domain" description="Protein kinase" evidence="25">
    <location>
        <begin position="502"/>
        <end position="778"/>
    </location>
</feature>
<gene>
    <name evidence="28" type="ORF">ZIOFF_021162</name>
</gene>
<evidence type="ECO:0000256" key="15">
    <source>
        <dbReference type="ARBA" id="ARBA00023157"/>
    </source>
</evidence>
<dbReference type="FunFam" id="3.30.200.20:FF:000370">
    <property type="entry name" value="Receptor-like protein kinase 4"/>
    <property type="match status" value="1"/>
</dbReference>
<keyword evidence="9" id="KW-0430">Lectin</keyword>
<keyword evidence="3 20" id="KW-0723">Serine/threonine-protein kinase</keyword>
<keyword evidence="5" id="KW-0597">Phosphoprotein</keyword>
<evidence type="ECO:0000256" key="23">
    <source>
        <dbReference type="SAM" id="Phobius"/>
    </source>
</evidence>
<keyword evidence="16" id="KW-0675">Receptor</keyword>
<dbReference type="EMBL" id="JACMSC010000006">
    <property type="protein sequence ID" value="KAG6517764.1"/>
    <property type="molecule type" value="Genomic_DNA"/>
</dbReference>
<evidence type="ECO:0000256" key="9">
    <source>
        <dbReference type="ARBA" id="ARBA00022734"/>
    </source>
</evidence>
<comment type="catalytic activity">
    <reaction evidence="18 20">
        <text>L-threonyl-[protein] + ATP = O-phospho-L-threonyl-[protein] + ADP + H(+)</text>
        <dbReference type="Rhea" id="RHEA:46608"/>
        <dbReference type="Rhea" id="RHEA-COMP:11060"/>
        <dbReference type="Rhea" id="RHEA-COMP:11605"/>
        <dbReference type="ChEBI" id="CHEBI:15378"/>
        <dbReference type="ChEBI" id="CHEBI:30013"/>
        <dbReference type="ChEBI" id="CHEBI:30616"/>
        <dbReference type="ChEBI" id="CHEBI:61977"/>
        <dbReference type="ChEBI" id="CHEBI:456216"/>
        <dbReference type="EC" id="2.7.11.1"/>
    </reaction>
</comment>
<dbReference type="GO" id="GO:0005524">
    <property type="term" value="F:ATP binding"/>
    <property type="evidence" value="ECO:0007669"/>
    <property type="project" value="UniProtKB-UniRule"/>
</dbReference>
<evidence type="ECO:0000313" key="29">
    <source>
        <dbReference type="Proteomes" id="UP000734854"/>
    </source>
</evidence>
<dbReference type="EC" id="2.7.11.1" evidence="20"/>
<evidence type="ECO:0000256" key="10">
    <source>
        <dbReference type="ARBA" id="ARBA00022741"/>
    </source>
</evidence>
<dbReference type="InterPro" id="IPR001480">
    <property type="entry name" value="Bulb-type_lectin_dom"/>
</dbReference>
<evidence type="ECO:0000256" key="22">
    <source>
        <dbReference type="SAM" id="MobiDB-lite"/>
    </source>
</evidence>
<dbReference type="PANTHER" id="PTHR47974">
    <property type="entry name" value="OS07G0415500 PROTEIN"/>
    <property type="match status" value="1"/>
</dbReference>
<dbReference type="Pfam" id="PF01453">
    <property type="entry name" value="B_lectin"/>
    <property type="match status" value="1"/>
</dbReference>
<dbReference type="CDD" id="cd00028">
    <property type="entry name" value="B_lectin"/>
    <property type="match status" value="1"/>
</dbReference>
<dbReference type="FunFam" id="2.90.10.10:FF:000002">
    <property type="entry name" value="Serine/threonine-protein kinase"/>
    <property type="match status" value="1"/>
</dbReference>
<keyword evidence="12 20" id="KW-0067">ATP-binding</keyword>
<keyword evidence="8 24" id="KW-0732">Signal</keyword>
<sequence>MASCSTSSCLIFSFSLFLLILFSSATTDTISANRSLSGNQNITSKDGNFRLGFFVPSGSPSLSYYVGIWYNKIPLLTPVWVANRASPVTDPAMSELRISGDGNLVLLVNHSNTGVIWSTDASTSNSTVVAVILDTGNLQLRDESNSSLVFWQSFDYPTDTWLPGVMVGFNKLTKRSQRLTSWKNKVDPAPGLFTLQSAPTGATSQYLLFWNLSKEYWTSGIWDGDVFPSVPEMSWRGVVSFTFINNTEETYFIYSANDPNLKIRFVIDSESGQMVVLTWMENTQSWMFCWAIPKFSCSVYASCGPFGSCSYMSRPSCSCARGYRVRSQNEWDFGDRSAGCERITPLQCEQNANNSGKDGFFEMTNVRLPDSPNTLAMAASREGCELACMSNCSCNAYSYKGSSCFVWHGGLLNVQEQYNQADAGTLYLRLAASELQSSERNKKRVVSLVIIGAIVLAILFSSVPAILIVMKKRESRRMIEKAKAMQSGLVSFTYNELQQATRKFSTKLGGGGFGSVFKGSLPGSNDIAVKKLEGLGQGEKQFRTEVSTVGRIQHVNLVRLLGFCSQGSKRLLVYEFMPNGSLDSHLFRNAPSSHLSWKTRYQIAIGIARGIAYLHEQCRECIIHCDIKPENILLDASFNPKLADFGLAKLMGRDFSRVLTTLRGTKGYLAPEWITGVAITAKADVYSYGMVLLEIISGRRNLEQTTAEEAGTRYFPTFAASKLIEGDAAGVLDSKLGPEEVNIEELGRACKIACWCIQDDESCRPSMGQVVQVLEGIIDVHAPPIPRSLLLLASDVPQPINFFFECTSNRTNSNCSGTKSHTSSSSIINEKS</sequence>
<evidence type="ECO:0000256" key="13">
    <source>
        <dbReference type="ARBA" id="ARBA00022989"/>
    </source>
</evidence>
<evidence type="ECO:0000256" key="5">
    <source>
        <dbReference type="ARBA" id="ARBA00022553"/>
    </source>
</evidence>
<dbReference type="CDD" id="cd14066">
    <property type="entry name" value="STKc_IRAK"/>
    <property type="match status" value="1"/>
</dbReference>
<evidence type="ECO:0000256" key="14">
    <source>
        <dbReference type="ARBA" id="ARBA00023136"/>
    </source>
</evidence>
<evidence type="ECO:0000313" key="28">
    <source>
        <dbReference type="EMBL" id="KAG6517764.1"/>
    </source>
</evidence>
<name>A0A8J5H1G1_ZINOF</name>
<keyword evidence="7 23" id="KW-0812">Transmembrane</keyword>
<accession>A0A8J5H1G1</accession>